<feature type="coiled-coil region" evidence="1">
    <location>
        <begin position="92"/>
        <end position="126"/>
    </location>
</feature>
<dbReference type="EMBL" id="AJVK01060744">
    <property type="status" value="NOT_ANNOTATED_CDS"/>
    <property type="molecule type" value="Genomic_DNA"/>
</dbReference>
<evidence type="ECO:0000313" key="4">
    <source>
        <dbReference type="Proteomes" id="UP000092462"/>
    </source>
</evidence>
<dbReference type="EnsemblMetazoa" id="PPAI007494-RA">
    <property type="protein sequence ID" value="PPAI007494-PA"/>
    <property type="gene ID" value="PPAI007494"/>
</dbReference>
<keyword evidence="1" id="KW-0175">Coiled coil</keyword>
<evidence type="ECO:0000256" key="2">
    <source>
        <dbReference type="SAM" id="MobiDB-lite"/>
    </source>
</evidence>
<keyword evidence="4" id="KW-1185">Reference proteome</keyword>
<feature type="region of interest" description="Disordered" evidence="2">
    <location>
        <begin position="168"/>
        <end position="187"/>
    </location>
</feature>
<sequence length="187" mass="21820">MVCNLHFRPQDIVKKKLKYFVNSNAVPLKWANDHRNIHRNDEKDDSVNRILDESEIKIESEQISYANNSEIYFKPKIEKEIVPDTSEILEALKSKNEENIKLQRTNQQLRKEIKCLRLKLQRRNKKISTLKAKLKKDKSNKNAKTIPSSPESTESSTEEFVEVNELEELDESNDSLNLDLHQGIDST</sequence>
<protein>
    <submittedName>
        <fullName evidence="3">Uncharacterized protein</fullName>
    </submittedName>
</protein>
<reference evidence="3" key="1">
    <citation type="submission" date="2022-08" db="UniProtKB">
        <authorList>
            <consortium name="EnsemblMetazoa"/>
        </authorList>
    </citation>
    <scope>IDENTIFICATION</scope>
    <source>
        <strain evidence="3">Israel</strain>
    </source>
</reference>
<feature type="region of interest" description="Disordered" evidence="2">
    <location>
        <begin position="133"/>
        <end position="161"/>
    </location>
</feature>
<dbReference type="VEuPathDB" id="VectorBase:PPAPM1_000354"/>
<evidence type="ECO:0000256" key="1">
    <source>
        <dbReference type="SAM" id="Coils"/>
    </source>
</evidence>
<dbReference type="Proteomes" id="UP000092462">
    <property type="component" value="Unassembled WGS sequence"/>
</dbReference>
<proteinExistence type="predicted"/>
<evidence type="ECO:0000313" key="3">
    <source>
        <dbReference type="EnsemblMetazoa" id="PPAI007494-PA"/>
    </source>
</evidence>
<dbReference type="AlphaFoldDB" id="A0A1B0DH60"/>
<feature type="compositionally biased region" description="Low complexity" evidence="2">
    <location>
        <begin position="142"/>
        <end position="155"/>
    </location>
</feature>
<dbReference type="VEuPathDB" id="VectorBase:PPAI007494"/>
<accession>A0A1B0DH60</accession>
<name>A0A1B0DH60_PHLPP</name>
<organism evidence="3 4">
    <name type="scientific">Phlebotomus papatasi</name>
    <name type="common">Sandfly</name>
    <dbReference type="NCBI Taxonomy" id="29031"/>
    <lineage>
        <taxon>Eukaryota</taxon>
        <taxon>Metazoa</taxon>
        <taxon>Ecdysozoa</taxon>
        <taxon>Arthropoda</taxon>
        <taxon>Hexapoda</taxon>
        <taxon>Insecta</taxon>
        <taxon>Pterygota</taxon>
        <taxon>Neoptera</taxon>
        <taxon>Endopterygota</taxon>
        <taxon>Diptera</taxon>
        <taxon>Nematocera</taxon>
        <taxon>Psychodoidea</taxon>
        <taxon>Psychodidae</taxon>
        <taxon>Phlebotomus</taxon>
        <taxon>Phlebotomus</taxon>
    </lineage>
</organism>